<dbReference type="AlphaFoldDB" id="A0A3Q2ZSI3"/>
<dbReference type="InterPro" id="IPR051663">
    <property type="entry name" value="CLec_Tetranectin-domain"/>
</dbReference>
<sequence length="162" mass="18562">ETSWFSRQLKVYKLLKRTYIYQTEVSLAHFCLFFSAAGFDFMRKVGQKYFVSNKETDSFSKAVEFCSQQGLELALPQSEEENRILTQLIGEADKTAWINVNNKRAEGNFRSDMKNQPLTFTKWGEGEPDDSIQGTGCTMVSETGMWRVTQDCSLNAHIICQI</sequence>
<protein>
    <recommendedName>
        <fullName evidence="6">C-type lectin domain-containing protein</fullName>
    </recommendedName>
</protein>
<keyword evidence="2" id="KW-0964">Secreted</keyword>
<name>A0A3Q2ZSI3_KRYMA</name>
<dbReference type="GeneTree" id="ENSGT00940000154368"/>
<dbReference type="Ensembl" id="ENSKMAT00000006877.1">
    <property type="protein sequence ID" value="ENSKMAP00000006766.1"/>
    <property type="gene ID" value="ENSKMAG00000005110.1"/>
</dbReference>
<dbReference type="OMA" id="CAILHED"/>
<evidence type="ECO:0000256" key="1">
    <source>
        <dbReference type="ARBA" id="ARBA00004613"/>
    </source>
</evidence>
<evidence type="ECO:0000256" key="3">
    <source>
        <dbReference type="ARBA" id="ARBA00022729"/>
    </source>
</evidence>
<dbReference type="SMART" id="SM00034">
    <property type="entry name" value="CLECT"/>
    <property type="match status" value="1"/>
</dbReference>
<dbReference type="PANTHER" id="PTHR22799">
    <property type="entry name" value="TETRANECTIN-RELATED"/>
    <property type="match status" value="1"/>
</dbReference>
<keyword evidence="5" id="KW-0472">Membrane</keyword>
<feature type="transmembrane region" description="Helical" evidence="5">
    <location>
        <begin position="20"/>
        <end position="39"/>
    </location>
</feature>
<evidence type="ECO:0000256" key="5">
    <source>
        <dbReference type="SAM" id="Phobius"/>
    </source>
</evidence>
<evidence type="ECO:0000313" key="8">
    <source>
        <dbReference type="Proteomes" id="UP000264800"/>
    </source>
</evidence>
<evidence type="ECO:0000256" key="4">
    <source>
        <dbReference type="ARBA" id="ARBA00022734"/>
    </source>
</evidence>
<keyword evidence="5" id="KW-0812">Transmembrane</keyword>
<dbReference type="GO" id="GO:0008083">
    <property type="term" value="F:growth factor activity"/>
    <property type="evidence" value="ECO:0007669"/>
    <property type="project" value="TreeGrafter"/>
</dbReference>
<dbReference type="SUPFAM" id="SSF56436">
    <property type="entry name" value="C-type lectin-like"/>
    <property type="match status" value="1"/>
</dbReference>
<keyword evidence="5" id="KW-1133">Transmembrane helix</keyword>
<keyword evidence="4" id="KW-0430">Lectin</keyword>
<dbReference type="PANTHER" id="PTHR22799:SF1">
    <property type="entry name" value="C-TYPE LECTIN DOMAIN FAMILY 11 MEMBER A"/>
    <property type="match status" value="1"/>
</dbReference>
<accession>A0A3Q2ZSI3</accession>
<proteinExistence type="predicted"/>
<reference evidence="7" key="1">
    <citation type="submission" date="2025-08" db="UniProtKB">
        <authorList>
            <consortium name="Ensembl"/>
        </authorList>
    </citation>
    <scope>IDENTIFICATION</scope>
</reference>
<evidence type="ECO:0000313" key="7">
    <source>
        <dbReference type="Ensembl" id="ENSKMAP00000006766.1"/>
    </source>
</evidence>
<evidence type="ECO:0000259" key="6">
    <source>
        <dbReference type="PROSITE" id="PS50041"/>
    </source>
</evidence>
<dbReference type="GO" id="GO:0001503">
    <property type="term" value="P:ossification"/>
    <property type="evidence" value="ECO:0007669"/>
    <property type="project" value="TreeGrafter"/>
</dbReference>
<dbReference type="GO" id="GO:0005615">
    <property type="term" value="C:extracellular space"/>
    <property type="evidence" value="ECO:0007669"/>
    <property type="project" value="TreeGrafter"/>
</dbReference>
<dbReference type="InterPro" id="IPR001304">
    <property type="entry name" value="C-type_lectin-like"/>
</dbReference>
<keyword evidence="3" id="KW-0732">Signal</keyword>
<dbReference type="Proteomes" id="UP000264800">
    <property type="component" value="Unplaced"/>
</dbReference>
<dbReference type="Pfam" id="PF00059">
    <property type="entry name" value="Lectin_C"/>
    <property type="match status" value="1"/>
</dbReference>
<dbReference type="InterPro" id="IPR016186">
    <property type="entry name" value="C-type_lectin-like/link_sf"/>
</dbReference>
<dbReference type="PROSITE" id="PS50041">
    <property type="entry name" value="C_TYPE_LECTIN_2"/>
    <property type="match status" value="1"/>
</dbReference>
<dbReference type="Gene3D" id="3.10.100.10">
    <property type="entry name" value="Mannose-Binding Protein A, subunit A"/>
    <property type="match status" value="1"/>
</dbReference>
<dbReference type="GO" id="GO:0030246">
    <property type="term" value="F:carbohydrate binding"/>
    <property type="evidence" value="ECO:0007669"/>
    <property type="project" value="UniProtKB-KW"/>
</dbReference>
<keyword evidence="8" id="KW-1185">Reference proteome</keyword>
<evidence type="ECO:0000256" key="2">
    <source>
        <dbReference type="ARBA" id="ARBA00022525"/>
    </source>
</evidence>
<organism evidence="7 8">
    <name type="scientific">Kryptolebias marmoratus</name>
    <name type="common">Mangrove killifish</name>
    <name type="synonym">Rivulus marmoratus</name>
    <dbReference type="NCBI Taxonomy" id="37003"/>
    <lineage>
        <taxon>Eukaryota</taxon>
        <taxon>Metazoa</taxon>
        <taxon>Chordata</taxon>
        <taxon>Craniata</taxon>
        <taxon>Vertebrata</taxon>
        <taxon>Euteleostomi</taxon>
        <taxon>Actinopterygii</taxon>
        <taxon>Neopterygii</taxon>
        <taxon>Teleostei</taxon>
        <taxon>Neoteleostei</taxon>
        <taxon>Acanthomorphata</taxon>
        <taxon>Ovalentaria</taxon>
        <taxon>Atherinomorphae</taxon>
        <taxon>Cyprinodontiformes</taxon>
        <taxon>Rivulidae</taxon>
        <taxon>Kryptolebias</taxon>
    </lineage>
</organism>
<comment type="subcellular location">
    <subcellularLocation>
        <location evidence="1">Secreted</location>
    </subcellularLocation>
</comment>
<reference evidence="7" key="2">
    <citation type="submission" date="2025-09" db="UniProtKB">
        <authorList>
            <consortium name="Ensembl"/>
        </authorList>
    </citation>
    <scope>IDENTIFICATION</scope>
</reference>
<feature type="domain" description="C-type lectin" evidence="6">
    <location>
        <begin position="49"/>
        <end position="161"/>
    </location>
</feature>
<dbReference type="InterPro" id="IPR016187">
    <property type="entry name" value="CTDL_fold"/>
</dbReference>